<name>A0A9P4P5L8_9PLEO</name>
<dbReference type="InterPro" id="IPR001810">
    <property type="entry name" value="F-box_dom"/>
</dbReference>
<dbReference type="AlphaFoldDB" id="A0A9P4P5L8"/>
<protein>
    <recommendedName>
        <fullName evidence="1">F-box domain-containing protein</fullName>
    </recommendedName>
</protein>
<organism evidence="2 3">
    <name type="scientific">Karstenula rhodostoma CBS 690.94</name>
    <dbReference type="NCBI Taxonomy" id="1392251"/>
    <lineage>
        <taxon>Eukaryota</taxon>
        <taxon>Fungi</taxon>
        <taxon>Dikarya</taxon>
        <taxon>Ascomycota</taxon>
        <taxon>Pezizomycotina</taxon>
        <taxon>Dothideomycetes</taxon>
        <taxon>Pleosporomycetidae</taxon>
        <taxon>Pleosporales</taxon>
        <taxon>Massarineae</taxon>
        <taxon>Didymosphaeriaceae</taxon>
        <taxon>Karstenula</taxon>
    </lineage>
</organism>
<dbReference type="Proteomes" id="UP000799764">
    <property type="component" value="Unassembled WGS sequence"/>
</dbReference>
<sequence length="565" mass="65461">MDTLPLELIERISSSLSLTDLKATLLLSRKFQHAAERYSGAFCNARLTSDLATTQKFFATYNSHRFLYLRSIFFDTWVPGIQSEDETDETDEALYQPCRDSEKVLQNMDEEFTKQINILFSILSTLESQVCAEYGPGNIHLTIYTPTRYLCAGECYHRKFMSWRVHLLSPSTIPRLLSVRAFTLEVPADDISYPNEGGTFSCHVDYRILLDIARKCLNLDTLVCRLGGREWLGSFHSHAMRESCSDWAGPRRDSRHDFAKALHNINEALPHLRYIQLNFLYPLRWVEEFDHHLALPDLVKPGLFDPFSSALRSLSYQLRTMDLRVVADETLFWPTGGSEDECVWPNMRKMNIMFNNSHPSGSWYFGGHSSGTTGYEITPEHYPPLKQTHRDRANDKDEETEYVSWGSGDAFSMRYTRVFPHDYSLVKFLEAFAKAAARMPLLSHFVVWTPINLDVDEFKDEYPDLDPKTVSKDATEHASLELAWGVAYTAPEAEHRVTWSRQHDKSVRNIWWKVGNWQPQPKLRLLFQKIGQREYIDGLREHWNNLETQNNSLDYRDSFKGHAPI</sequence>
<accession>A0A9P4P5L8</accession>
<gene>
    <name evidence="2" type="ORF">P171DRAFT_437726</name>
</gene>
<evidence type="ECO:0000313" key="3">
    <source>
        <dbReference type="Proteomes" id="UP000799764"/>
    </source>
</evidence>
<dbReference type="EMBL" id="MU001516">
    <property type="protein sequence ID" value="KAF2437308.1"/>
    <property type="molecule type" value="Genomic_DNA"/>
</dbReference>
<feature type="domain" description="F-box" evidence="1">
    <location>
        <begin position="1"/>
        <end position="45"/>
    </location>
</feature>
<reference evidence="2" key="1">
    <citation type="journal article" date="2020" name="Stud. Mycol.">
        <title>101 Dothideomycetes genomes: a test case for predicting lifestyles and emergence of pathogens.</title>
        <authorList>
            <person name="Haridas S."/>
            <person name="Albert R."/>
            <person name="Binder M."/>
            <person name="Bloem J."/>
            <person name="Labutti K."/>
            <person name="Salamov A."/>
            <person name="Andreopoulos B."/>
            <person name="Baker S."/>
            <person name="Barry K."/>
            <person name="Bills G."/>
            <person name="Bluhm B."/>
            <person name="Cannon C."/>
            <person name="Castanera R."/>
            <person name="Culley D."/>
            <person name="Daum C."/>
            <person name="Ezra D."/>
            <person name="Gonzalez J."/>
            <person name="Henrissat B."/>
            <person name="Kuo A."/>
            <person name="Liang C."/>
            <person name="Lipzen A."/>
            <person name="Lutzoni F."/>
            <person name="Magnuson J."/>
            <person name="Mondo S."/>
            <person name="Nolan M."/>
            <person name="Ohm R."/>
            <person name="Pangilinan J."/>
            <person name="Park H.-J."/>
            <person name="Ramirez L."/>
            <person name="Alfaro M."/>
            <person name="Sun H."/>
            <person name="Tritt A."/>
            <person name="Yoshinaga Y."/>
            <person name="Zwiers L.-H."/>
            <person name="Turgeon B."/>
            <person name="Goodwin S."/>
            <person name="Spatafora J."/>
            <person name="Crous P."/>
            <person name="Grigoriev I."/>
        </authorList>
    </citation>
    <scope>NUCLEOTIDE SEQUENCE</scope>
    <source>
        <strain evidence="2">CBS 690.94</strain>
    </source>
</reference>
<comment type="caution">
    <text evidence="2">The sequence shown here is derived from an EMBL/GenBank/DDBJ whole genome shotgun (WGS) entry which is preliminary data.</text>
</comment>
<dbReference type="OrthoDB" id="5985073at2759"/>
<proteinExistence type="predicted"/>
<dbReference type="PROSITE" id="PS50181">
    <property type="entry name" value="FBOX"/>
    <property type="match status" value="1"/>
</dbReference>
<evidence type="ECO:0000313" key="2">
    <source>
        <dbReference type="EMBL" id="KAF2437308.1"/>
    </source>
</evidence>
<keyword evidence="3" id="KW-1185">Reference proteome</keyword>
<evidence type="ECO:0000259" key="1">
    <source>
        <dbReference type="PROSITE" id="PS50181"/>
    </source>
</evidence>